<dbReference type="SUPFAM" id="SSF110296">
    <property type="entry name" value="Oligoxyloglucan reducing end-specific cellobiohydrolase"/>
    <property type="match status" value="1"/>
</dbReference>
<dbReference type="EMBL" id="NMQU01000013">
    <property type="protein sequence ID" value="OXM54291.1"/>
    <property type="molecule type" value="Genomic_DNA"/>
</dbReference>
<keyword evidence="1" id="KW-0732">Signal</keyword>
<accession>A0A229S6B2</accession>
<sequence length="352" mass="36318">MRRALLVVLGAIVPLAFTGVAHAAPGCPDLAWTETPTGTDAQLRGLSAVDSRTAWVSGSKGTILRTTDRGRTWKPVAPAGTEALDFRDIEAFDADRAVALSIGPGDASRIYRTDDGGKSWRLSFQNSDPAAFYDCVAFFDHRRGLAMSDPVDGKFRLQSTSDGGRTWKTVPADGMVPALDGESGFAASGQCLTTAGPHDAWIATGGGARARVLHSGDGGKTWEAADTPLPSGASAGVFSVTFRDPRHGVAIGGDYAAPNAPGPAVALSADKGRTWRTPQEAPVGYRSGLAWLGNTVIAVGPGGSDLSADGGRHWKAFDTGSLDSVDCARGACWASGAKGRAARLGGVKLEGP</sequence>
<evidence type="ECO:0000313" key="2">
    <source>
        <dbReference type="EMBL" id="OXM54291.1"/>
    </source>
</evidence>
<dbReference type="Proteomes" id="UP000215563">
    <property type="component" value="Unassembled WGS sequence"/>
</dbReference>
<dbReference type="OrthoDB" id="9813892at2"/>
<dbReference type="CDD" id="cd15482">
    <property type="entry name" value="Sialidase_non-viral"/>
    <property type="match status" value="1"/>
</dbReference>
<dbReference type="RefSeq" id="WP_020635170.1">
    <property type="nucleotide sequence ID" value="NZ_KB913032.1"/>
</dbReference>
<dbReference type="PANTHER" id="PTHR47199:SF2">
    <property type="entry name" value="PHOTOSYSTEM II STABILITY_ASSEMBLY FACTOR HCF136, CHLOROPLASTIC"/>
    <property type="match status" value="1"/>
</dbReference>
<dbReference type="AlphaFoldDB" id="A0A229S6B2"/>
<proteinExistence type="predicted"/>
<evidence type="ECO:0000256" key="1">
    <source>
        <dbReference type="SAM" id="SignalP"/>
    </source>
</evidence>
<comment type="caution">
    <text evidence="2">The sequence shown here is derived from an EMBL/GenBank/DDBJ whole genome shotgun (WGS) entry which is preliminary data.</text>
</comment>
<evidence type="ECO:0000313" key="3">
    <source>
        <dbReference type="Proteomes" id="UP000215563"/>
    </source>
</evidence>
<organism evidence="2 3">
    <name type="scientific">Amycolatopsis alba DSM 44262</name>
    <dbReference type="NCBI Taxonomy" id="1125972"/>
    <lineage>
        <taxon>Bacteria</taxon>
        <taxon>Bacillati</taxon>
        <taxon>Actinomycetota</taxon>
        <taxon>Actinomycetes</taxon>
        <taxon>Pseudonocardiales</taxon>
        <taxon>Pseudonocardiaceae</taxon>
        <taxon>Amycolatopsis</taxon>
    </lineage>
</organism>
<dbReference type="Gene3D" id="2.130.10.10">
    <property type="entry name" value="YVTN repeat-like/Quinoprotein amine dehydrogenase"/>
    <property type="match status" value="2"/>
</dbReference>
<gene>
    <name evidence="2" type="ORF">CFP75_04265</name>
</gene>
<feature type="chain" id="PRO_5011243715" evidence="1">
    <location>
        <begin position="24"/>
        <end position="352"/>
    </location>
</feature>
<protein>
    <submittedName>
        <fullName evidence="2">Oxidoreductase</fullName>
    </submittedName>
</protein>
<keyword evidence="3" id="KW-1185">Reference proteome</keyword>
<feature type="signal peptide" evidence="1">
    <location>
        <begin position="1"/>
        <end position="23"/>
    </location>
</feature>
<dbReference type="PANTHER" id="PTHR47199">
    <property type="entry name" value="PHOTOSYSTEM II STABILITY/ASSEMBLY FACTOR HCF136, CHLOROPLASTIC"/>
    <property type="match status" value="1"/>
</dbReference>
<reference evidence="2 3" key="1">
    <citation type="submission" date="2017-07" db="EMBL/GenBank/DDBJ databases">
        <title>Amycolatopsis alba DSM 44262 Genome sequencing and assembly.</title>
        <authorList>
            <person name="Kaur N."/>
            <person name="Mayilraj S."/>
        </authorList>
    </citation>
    <scope>NUCLEOTIDE SEQUENCE [LARGE SCALE GENOMIC DNA]</scope>
    <source>
        <strain evidence="2 3">DSM 44262</strain>
    </source>
</reference>
<dbReference type="InterPro" id="IPR015943">
    <property type="entry name" value="WD40/YVTN_repeat-like_dom_sf"/>
</dbReference>
<name>A0A229S6B2_AMYAL</name>